<reference evidence="8" key="2">
    <citation type="submission" date="2014-07" db="EMBL/GenBank/DDBJ databases">
        <title>Genome sequence of Mangrovimonas yunxiaonensis.</title>
        <authorList>
            <person name="Li Y."/>
            <person name="Zheng T."/>
        </authorList>
    </citation>
    <scope>NUCLEOTIDE SEQUENCE [LARGE SCALE GENOMIC DNA]</scope>
    <source>
        <strain evidence="8">LY01</strain>
    </source>
</reference>
<name>A0A084TIY5_9FLAO</name>
<dbReference type="STRING" id="1197477.IA57_09400"/>
<dbReference type="AlphaFoldDB" id="A0A084TIY5"/>
<dbReference type="SUPFAM" id="SSF52833">
    <property type="entry name" value="Thioredoxin-like"/>
    <property type="match status" value="1"/>
</dbReference>
<evidence type="ECO:0000256" key="3">
    <source>
        <dbReference type="ARBA" id="ARBA00023157"/>
    </source>
</evidence>
<evidence type="ECO:0000313" key="8">
    <source>
        <dbReference type="Proteomes" id="UP000028521"/>
    </source>
</evidence>
<comment type="caution">
    <text evidence="7">The sequence shown here is derived from an EMBL/GenBank/DDBJ whole genome shotgun (WGS) entry which is preliminary data.</text>
</comment>
<sequence>MKHIFLVLFTSVLLFNCQAQEAPKHFSESALNDTFIALDGTSLTFSEILDKHKGKTILIDVWASWCGDCIKGMPKVKELQKAHTDIVYLFLSLDKSEDSWKRGIKKYDVQGEHYYMQSGWKGAFGSFLNLDWIPRYLVVNPDQSITLYKAVKATDKNLKAALVK</sequence>
<keyword evidence="5" id="KW-0732">Signal</keyword>
<protein>
    <recommendedName>
        <fullName evidence="6">Thioredoxin domain-containing protein</fullName>
    </recommendedName>
</protein>
<keyword evidence="8" id="KW-1185">Reference proteome</keyword>
<feature type="domain" description="Thioredoxin" evidence="6">
    <location>
        <begin position="24"/>
        <end position="159"/>
    </location>
</feature>
<dbReference type="PANTHER" id="PTHR42852">
    <property type="entry name" value="THIOL:DISULFIDE INTERCHANGE PROTEIN DSBE"/>
    <property type="match status" value="1"/>
</dbReference>
<feature type="chain" id="PRO_5001782785" description="Thioredoxin domain-containing protein" evidence="5">
    <location>
        <begin position="22"/>
        <end position="164"/>
    </location>
</feature>
<dbReference type="Proteomes" id="UP000028521">
    <property type="component" value="Unassembled WGS sequence"/>
</dbReference>
<accession>A0A084TIY5</accession>
<keyword evidence="3" id="KW-1015">Disulfide bond</keyword>
<evidence type="ECO:0000256" key="4">
    <source>
        <dbReference type="ARBA" id="ARBA00023284"/>
    </source>
</evidence>
<evidence type="ECO:0000259" key="6">
    <source>
        <dbReference type="PROSITE" id="PS51352"/>
    </source>
</evidence>
<dbReference type="InterPro" id="IPR012336">
    <property type="entry name" value="Thioredoxin-like_fold"/>
</dbReference>
<dbReference type="OrthoDB" id="1098640at2"/>
<reference evidence="7 8" key="1">
    <citation type="journal article" date="2014" name="Genome Announc.">
        <title>Draft Genome Sequence of the Algicidal Bacterium Mangrovimonas yunxiaonensis Strain LY01.</title>
        <authorList>
            <person name="Li Y."/>
            <person name="Zhu H."/>
            <person name="Li C."/>
            <person name="Zhang H."/>
            <person name="Chen Z."/>
            <person name="Zheng W."/>
            <person name="Xu H."/>
            <person name="Zheng T."/>
        </authorList>
    </citation>
    <scope>NUCLEOTIDE SEQUENCE [LARGE SCALE GENOMIC DNA]</scope>
    <source>
        <strain evidence="7 8">LY01</strain>
    </source>
</reference>
<dbReference type="PANTHER" id="PTHR42852:SF6">
    <property type="entry name" value="THIOL:DISULFIDE INTERCHANGE PROTEIN DSBE"/>
    <property type="match status" value="1"/>
</dbReference>
<dbReference type="RefSeq" id="WP_036122299.1">
    <property type="nucleotide sequence ID" value="NZ_BMET01000006.1"/>
</dbReference>
<evidence type="ECO:0000256" key="5">
    <source>
        <dbReference type="SAM" id="SignalP"/>
    </source>
</evidence>
<dbReference type="InterPro" id="IPR036249">
    <property type="entry name" value="Thioredoxin-like_sf"/>
</dbReference>
<proteinExistence type="predicted"/>
<dbReference type="EMBL" id="JPFK01000007">
    <property type="protein sequence ID" value="KFB00671.1"/>
    <property type="molecule type" value="Genomic_DNA"/>
</dbReference>
<dbReference type="eggNOG" id="COG0526">
    <property type="taxonomic scope" value="Bacteria"/>
</dbReference>
<dbReference type="InterPro" id="IPR050553">
    <property type="entry name" value="Thioredoxin_ResA/DsbE_sf"/>
</dbReference>
<organism evidence="7 8">
    <name type="scientific">Mangrovimonas yunxiaonensis</name>
    <dbReference type="NCBI Taxonomy" id="1197477"/>
    <lineage>
        <taxon>Bacteria</taxon>
        <taxon>Pseudomonadati</taxon>
        <taxon>Bacteroidota</taxon>
        <taxon>Flavobacteriia</taxon>
        <taxon>Flavobacteriales</taxon>
        <taxon>Flavobacteriaceae</taxon>
        <taxon>Mangrovimonas</taxon>
    </lineage>
</organism>
<gene>
    <name evidence="7" type="ORF">IA57_09400</name>
</gene>
<comment type="subcellular location">
    <subcellularLocation>
        <location evidence="1">Cell envelope</location>
    </subcellularLocation>
</comment>
<feature type="signal peptide" evidence="5">
    <location>
        <begin position="1"/>
        <end position="21"/>
    </location>
</feature>
<dbReference type="Gene3D" id="3.40.30.10">
    <property type="entry name" value="Glutaredoxin"/>
    <property type="match status" value="1"/>
</dbReference>
<evidence type="ECO:0000256" key="2">
    <source>
        <dbReference type="ARBA" id="ARBA00022748"/>
    </source>
</evidence>
<dbReference type="CDD" id="cd02966">
    <property type="entry name" value="TlpA_like_family"/>
    <property type="match status" value="1"/>
</dbReference>
<evidence type="ECO:0000256" key="1">
    <source>
        <dbReference type="ARBA" id="ARBA00004196"/>
    </source>
</evidence>
<keyword evidence="2" id="KW-0201">Cytochrome c-type biogenesis</keyword>
<dbReference type="PROSITE" id="PS51352">
    <property type="entry name" value="THIOREDOXIN_2"/>
    <property type="match status" value="1"/>
</dbReference>
<dbReference type="GO" id="GO:0030313">
    <property type="term" value="C:cell envelope"/>
    <property type="evidence" value="ECO:0007669"/>
    <property type="project" value="UniProtKB-SubCell"/>
</dbReference>
<keyword evidence="4" id="KW-0676">Redox-active center</keyword>
<dbReference type="InterPro" id="IPR013766">
    <property type="entry name" value="Thioredoxin_domain"/>
</dbReference>
<dbReference type="GO" id="GO:0017004">
    <property type="term" value="P:cytochrome complex assembly"/>
    <property type="evidence" value="ECO:0007669"/>
    <property type="project" value="UniProtKB-KW"/>
</dbReference>
<dbReference type="Pfam" id="PF13905">
    <property type="entry name" value="Thioredoxin_8"/>
    <property type="match status" value="1"/>
</dbReference>
<evidence type="ECO:0000313" key="7">
    <source>
        <dbReference type="EMBL" id="KFB00671.1"/>
    </source>
</evidence>